<dbReference type="PANTHER" id="PTHR24216">
    <property type="entry name" value="PAXILLIN-RELATED"/>
    <property type="match status" value="1"/>
</dbReference>
<accession>A0A9P5ZA23</accession>
<feature type="compositionally biased region" description="Low complexity" evidence="1">
    <location>
        <begin position="1"/>
        <end position="14"/>
    </location>
</feature>
<organism evidence="2 3">
    <name type="scientific">Pholiota conissans</name>
    <dbReference type="NCBI Taxonomy" id="109636"/>
    <lineage>
        <taxon>Eukaryota</taxon>
        <taxon>Fungi</taxon>
        <taxon>Dikarya</taxon>
        <taxon>Basidiomycota</taxon>
        <taxon>Agaricomycotina</taxon>
        <taxon>Agaricomycetes</taxon>
        <taxon>Agaricomycetidae</taxon>
        <taxon>Agaricales</taxon>
        <taxon>Agaricineae</taxon>
        <taxon>Strophariaceae</taxon>
        <taxon>Pholiota</taxon>
    </lineage>
</organism>
<feature type="region of interest" description="Disordered" evidence="1">
    <location>
        <begin position="261"/>
        <end position="296"/>
    </location>
</feature>
<name>A0A9P5ZA23_9AGAR</name>
<feature type="compositionally biased region" description="Basic residues" evidence="1">
    <location>
        <begin position="670"/>
        <end position="682"/>
    </location>
</feature>
<feature type="compositionally biased region" description="Pro residues" evidence="1">
    <location>
        <begin position="550"/>
        <end position="561"/>
    </location>
</feature>
<sequence>MVSASASKSTESGSQTQDAFNRLVKSISGRNESVTSSSTLVEQSSPPELPPKSSNELPKSPSFEMALQRVISSASSETKLKKRSKIADRLKKIGQDLGNLKFRQNESKSVPASPRVTVDEILTPVASTSTNISSDESTVQGGHAKLLSMVAEVEERAPEGASSDPPVVSTSNPADPAEPTTIAQRIQALIDSLPFPTTNPDKKIPVPKNPKPPARGPDGRPIPPSNASPIKDSKLLGFLSSPTIMNGSTLKGKPSIWSILDTFGPPPHGYPPTDDESPTPGRGEGQVPIGDDSGDKDTIFSDNSSVMIYSPLIPTNEDLVELAELVPVGIEEEPVKEIQSPITGASWTTMWPLSLWYGEPPSGDKTPMAAHRLSGETVISPRHNSVDSTGHLVRTHTVQAWVPSNTKLSLQAMWWGYRLYLPPPVLAILSDKTLEATKRASMITTALTWFFNNLPVNSLPPPVRPAALLLQRLVPYLGYIGTFISWSWSTIKSYNIGYGVILTATWLLPIALIPGTWHENEFPTSPNQPPAIPLPPTSPPLSQILSLPSTSPPSSPAPTSPSLPATSPGPGSPSTLSDFTSFSSSLSTPLSPVSSSNVATSYYARIVVDIPVPSSTPEPITIPPPPPEVPLGSPLMEQLLHGPVIPTVPLPDEDAPMPYVAKSKKDGKSRAKALFKRSSKSR</sequence>
<feature type="region of interest" description="Disordered" evidence="1">
    <location>
        <begin position="648"/>
        <end position="682"/>
    </location>
</feature>
<feature type="region of interest" description="Disordered" evidence="1">
    <location>
        <begin position="153"/>
        <end position="230"/>
    </location>
</feature>
<feature type="compositionally biased region" description="Polar residues" evidence="1">
    <location>
        <begin position="28"/>
        <end position="57"/>
    </location>
</feature>
<comment type="caution">
    <text evidence="2">The sequence shown here is derived from an EMBL/GenBank/DDBJ whole genome shotgun (WGS) entry which is preliminary data.</text>
</comment>
<dbReference type="EMBL" id="MU155149">
    <property type="protein sequence ID" value="KAF9483889.1"/>
    <property type="molecule type" value="Genomic_DNA"/>
</dbReference>
<gene>
    <name evidence="2" type="ORF">BDN70DRAFT_873290</name>
</gene>
<feature type="compositionally biased region" description="Low complexity" evidence="1">
    <location>
        <begin position="562"/>
        <end position="581"/>
    </location>
</feature>
<keyword evidence="3" id="KW-1185">Reference proteome</keyword>
<feature type="region of interest" description="Disordered" evidence="1">
    <location>
        <begin position="543"/>
        <end position="581"/>
    </location>
</feature>
<feature type="compositionally biased region" description="Pro residues" evidence="1">
    <location>
        <begin position="207"/>
        <end position="226"/>
    </location>
</feature>
<reference evidence="2" key="1">
    <citation type="submission" date="2020-11" db="EMBL/GenBank/DDBJ databases">
        <authorList>
            <consortium name="DOE Joint Genome Institute"/>
            <person name="Ahrendt S."/>
            <person name="Riley R."/>
            <person name="Andreopoulos W."/>
            <person name="Labutti K."/>
            <person name="Pangilinan J."/>
            <person name="Ruiz-Duenas F.J."/>
            <person name="Barrasa J.M."/>
            <person name="Sanchez-Garcia M."/>
            <person name="Camarero S."/>
            <person name="Miyauchi S."/>
            <person name="Serrano A."/>
            <person name="Linde D."/>
            <person name="Babiker R."/>
            <person name="Drula E."/>
            <person name="Ayuso-Fernandez I."/>
            <person name="Pacheco R."/>
            <person name="Padilla G."/>
            <person name="Ferreira P."/>
            <person name="Barriuso J."/>
            <person name="Kellner H."/>
            <person name="Castanera R."/>
            <person name="Alfaro M."/>
            <person name="Ramirez L."/>
            <person name="Pisabarro A.G."/>
            <person name="Kuo A."/>
            <person name="Tritt A."/>
            <person name="Lipzen A."/>
            <person name="He G."/>
            <person name="Yan M."/>
            <person name="Ng V."/>
            <person name="Cullen D."/>
            <person name="Martin F."/>
            <person name="Rosso M.-N."/>
            <person name="Henrissat B."/>
            <person name="Hibbett D."/>
            <person name="Martinez A.T."/>
            <person name="Grigoriev I.V."/>
        </authorList>
    </citation>
    <scope>NUCLEOTIDE SEQUENCE</scope>
    <source>
        <strain evidence="2">CIRM-BRFM 674</strain>
    </source>
</reference>
<dbReference type="OrthoDB" id="3247214at2759"/>
<feature type="region of interest" description="Disordered" evidence="1">
    <location>
        <begin position="1"/>
        <end position="61"/>
    </location>
</feature>
<dbReference type="PANTHER" id="PTHR24216:SF65">
    <property type="entry name" value="PAXILLIN-LIKE PROTEIN 1"/>
    <property type="match status" value="1"/>
</dbReference>
<dbReference type="Proteomes" id="UP000807469">
    <property type="component" value="Unassembled WGS sequence"/>
</dbReference>
<protein>
    <submittedName>
        <fullName evidence="2">Uncharacterized protein</fullName>
    </submittedName>
</protein>
<evidence type="ECO:0000313" key="3">
    <source>
        <dbReference type="Proteomes" id="UP000807469"/>
    </source>
</evidence>
<evidence type="ECO:0000313" key="2">
    <source>
        <dbReference type="EMBL" id="KAF9483889.1"/>
    </source>
</evidence>
<dbReference type="AlphaFoldDB" id="A0A9P5ZA23"/>
<evidence type="ECO:0000256" key="1">
    <source>
        <dbReference type="SAM" id="MobiDB-lite"/>
    </source>
</evidence>
<proteinExistence type="predicted"/>